<dbReference type="EMBL" id="WOXT01000005">
    <property type="protein sequence ID" value="MUV15466.1"/>
    <property type="molecule type" value="Genomic_DNA"/>
</dbReference>
<accession>A0A7C9M544</accession>
<gene>
    <name evidence="4" type="ORF">GN331_14765</name>
</gene>
<dbReference type="Gene3D" id="2.60.40.1610">
    <property type="entry name" value="Domain of unknown function DUF1254"/>
    <property type="match status" value="1"/>
</dbReference>
<evidence type="ECO:0000259" key="3">
    <source>
        <dbReference type="Pfam" id="PF06863"/>
    </source>
</evidence>
<reference evidence="4 5" key="1">
    <citation type="submission" date="2019-12" db="EMBL/GenBank/DDBJ databases">
        <authorList>
            <person name="Xu J."/>
        </authorList>
    </citation>
    <scope>NUCLEOTIDE SEQUENCE [LARGE SCALE GENOMIC DNA]</scope>
    <source>
        <strain evidence="4 5">HX-5-24</strain>
    </source>
</reference>
<dbReference type="Gene3D" id="2.60.120.600">
    <property type="entry name" value="Domain of unknown function DUF1214, C-terminal domain"/>
    <property type="match status" value="1"/>
</dbReference>
<dbReference type="InterPro" id="IPR037049">
    <property type="entry name" value="DUF1214_C_sf"/>
</dbReference>
<feature type="chain" id="PRO_5029020224" evidence="1">
    <location>
        <begin position="19"/>
        <end position="483"/>
    </location>
</feature>
<dbReference type="InterPro" id="IPR037050">
    <property type="entry name" value="DUF1254_sf"/>
</dbReference>
<feature type="domain" description="DUF1254" evidence="3">
    <location>
        <begin position="86"/>
        <end position="217"/>
    </location>
</feature>
<protein>
    <submittedName>
        <fullName evidence="4">DUF1254 domain-containing protein</fullName>
    </submittedName>
</protein>
<dbReference type="PROSITE" id="PS51257">
    <property type="entry name" value="PROKAR_LIPOPROTEIN"/>
    <property type="match status" value="1"/>
</dbReference>
<feature type="domain" description="DUF1214" evidence="2">
    <location>
        <begin position="356"/>
        <end position="466"/>
    </location>
</feature>
<dbReference type="AlphaFoldDB" id="A0A7C9M544"/>
<evidence type="ECO:0000256" key="1">
    <source>
        <dbReference type="SAM" id="SignalP"/>
    </source>
</evidence>
<dbReference type="InterPro" id="IPR010621">
    <property type="entry name" value="DUF1214"/>
</dbReference>
<feature type="signal peptide" evidence="1">
    <location>
        <begin position="1"/>
        <end position="18"/>
    </location>
</feature>
<dbReference type="RefSeq" id="WP_156643060.1">
    <property type="nucleotide sequence ID" value="NZ_WOXT01000005.1"/>
</dbReference>
<dbReference type="Pfam" id="PF06742">
    <property type="entry name" value="DUF1214"/>
    <property type="match status" value="1"/>
</dbReference>
<dbReference type="PANTHER" id="PTHR36509:SF2">
    <property type="entry name" value="BLL3101 PROTEIN"/>
    <property type="match status" value="1"/>
</dbReference>
<dbReference type="PANTHER" id="PTHR36509">
    <property type="entry name" value="BLL3101 PROTEIN"/>
    <property type="match status" value="1"/>
</dbReference>
<evidence type="ECO:0000313" key="5">
    <source>
        <dbReference type="Proteomes" id="UP000479692"/>
    </source>
</evidence>
<comment type="caution">
    <text evidence="4">The sequence shown here is derived from an EMBL/GenBank/DDBJ whole genome shotgun (WGS) entry which is preliminary data.</text>
</comment>
<evidence type="ECO:0000259" key="2">
    <source>
        <dbReference type="Pfam" id="PF06742"/>
    </source>
</evidence>
<dbReference type="Proteomes" id="UP000479692">
    <property type="component" value="Unassembled WGS sequence"/>
</dbReference>
<dbReference type="SUPFAM" id="SSF160935">
    <property type="entry name" value="VPA0735-like"/>
    <property type="match status" value="1"/>
</dbReference>
<dbReference type="Pfam" id="PF06863">
    <property type="entry name" value="DUF1254"/>
    <property type="match status" value="1"/>
</dbReference>
<proteinExistence type="predicted"/>
<name>A0A7C9M544_9GAMM</name>
<sequence>MLASLRCALPAFGLLVLAACSRTPEPVAPPAASTAAAPTASAPPSDDARAIAKEAYIYGFPMVDSYRIQHAYFVDKGNPEFKGGWNQIHNTARVFTPKDKAIQTPNSDTPYSALGADLRAEPLVISVPAVQAGRYYSAQFIDLYTFDFAYVGSRATGSDAANFLLVGPNWKGETPKGIKEVIRSETELAFVLFRTQLFDAADIENVKKIQAGYKVQPLSKFLGTSPPPAAPPIDFIAPLTPDAQKTSPEFFGVLNWLLQFAPTHPSETAMMERFAKIGVGAGKPFDVASLSAEQRAALEGGMADAWKAFAEYKATKIDTGKESSADSFGTRAYLNGNYMRRMSAAVLGIYGNAKEEAMYPVYFTDAAGAKLDGANKYTLRFAPGQLPPANAFWSVTMYELPSSLLVDNALNRYLINTPMLPSLKKDADGGITLYIQHASPGKDKEANWLPAPAGPFLVAMRVYWPKPEALDGTWKAPPMERAQ</sequence>
<organism evidence="4 5">
    <name type="scientific">Noviluteimonas gilva</name>
    <dbReference type="NCBI Taxonomy" id="2682097"/>
    <lineage>
        <taxon>Bacteria</taxon>
        <taxon>Pseudomonadati</taxon>
        <taxon>Pseudomonadota</taxon>
        <taxon>Gammaproteobacteria</taxon>
        <taxon>Lysobacterales</taxon>
        <taxon>Lysobacteraceae</taxon>
        <taxon>Noviluteimonas</taxon>
    </lineage>
</organism>
<keyword evidence="5" id="KW-1185">Reference proteome</keyword>
<evidence type="ECO:0000313" key="4">
    <source>
        <dbReference type="EMBL" id="MUV15466.1"/>
    </source>
</evidence>
<keyword evidence="1" id="KW-0732">Signal</keyword>
<dbReference type="InterPro" id="IPR010679">
    <property type="entry name" value="DUF1254"/>
</dbReference>